<gene>
    <name evidence="5" type="ORF">AAG747_17875</name>
</gene>
<dbReference type="InterPro" id="IPR052362">
    <property type="entry name" value="HTH-GbsR_regulator"/>
</dbReference>
<organism evidence="5 6">
    <name type="scientific">Rapidithrix thailandica</name>
    <dbReference type="NCBI Taxonomy" id="413964"/>
    <lineage>
        <taxon>Bacteria</taxon>
        <taxon>Pseudomonadati</taxon>
        <taxon>Bacteroidota</taxon>
        <taxon>Cytophagia</taxon>
        <taxon>Cytophagales</taxon>
        <taxon>Flammeovirgaceae</taxon>
        <taxon>Rapidithrix</taxon>
    </lineage>
</organism>
<comment type="caution">
    <text evidence="5">The sequence shown here is derived from an EMBL/GenBank/DDBJ whole genome shotgun (WGS) entry which is preliminary data.</text>
</comment>
<dbReference type="AlphaFoldDB" id="A0AAW9SER6"/>
<keyword evidence="3" id="KW-0804">Transcription</keyword>
<protein>
    <submittedName>
        <fullName evidence="5">MarR family transcriptional regulator</fullName>
    </submittedName>
</protein>
<dbReference type="PANTHER" id="PTHR38465:SF1">
    <property type="entry name" value="HTH-TYPE TRANSCRIPTIONAL REGULATOR MJ1563-RELATED"/>
    <property type="match status" value="1"/>
</dbReference>
<dbReference type="InterPro" id="IPR000835">
    <property type="entry name" value="HTH_MarR-typ"/>
</dbReference>
<evidence type="ECO:0000256" key="1">
    <source>
        <dbReference type="ARBA" id="ARBA00023015"/>
    </source>
</evidence>
<evidence type="ECO:0000313" key="5">
    <source>
        <dbReference type="EMBL" id="MEN7549798.1"/>
    </source>
</evidence>
<dbReference type="RefSeq" id="WP_346822576.1">
    <property type="nucleotide sequence ID" value="NZ_JBDKWZ010000010.1"/>
</dbReference>
<feature type="domain" description="HTH marR-type" evidence="4">
    <location>
        <begin position="32"/>
        <end position="77"/>
    </location>
</feature>
<evidence type="ECO:0000256" key="2">
    <source>
        <dbReference type="ARBA" id="ARBA00023125"/>
    </source>
</evidence>
<dbReference type="GO" id="GO:0003700">
    <property type="term" value="F:DNA-binding transcription factor activity"/>
    <property type="evidence" value="ECO:0007669"/>
    <property type="project" value="InterPro"/>
</dbReference>
<proteinExistence type="predicted"/>
<dbReference type="PANTHER" id="PTHR38465">
    <property type="entry name" value="HTH-TYPE TRANSCRIPTIONAL REGULATOR MJ1563-RELATED"/>
    <property type="match status" value="1"/>
</dbReference>
<dbReference type="InterPro" id="IPR036390">
    <property type="entry name" value="WH_DNA-bd_sf"/>
</dbReference>
<name>A0AAW9SER6_9BACT</name>
<accession>A0AAW9SER6</accession>
<dbReference type="Pfam" id="PF12802">
    <property type="entry name" value="MarR_2"/>
    <property type="match status" value="1"/>
</dbReference>
<dbReference type="SUPFAM" id="SSF46785">
    <property type="entry name" value="Winged helix' DNA-binding domain"/>
    <property type="match status" value="1"/>
</dbReference>
<sequence length="151" mass="18090">MALTLREQQVKLIERISAWLEQEDHVQPAVARVLALLFVSDDPELTFDDIRETLLLSKSATSNAINMLLQVELIEYHHRIGERKRYFRLRIFEWQMIYKKLMQKRLEFHSILREVAKQRTQKTPEFNQKILEIANHMDKVTQEMIRLLSES</sequence>
<evidence type="ECO:0000259" key="4">
    <source>
        <dbReference type="Pfam" id="PF12802"/>
    </source>
</evidence>
<keyword evidence="6" id="KW-1185">Reference proteome</keyword>
<reference evidence="5 6" key="1">
    <citation type="submission" date="2024-04" db="EMBL/GenBank/DDBJ databases">
        <title>Novel genus in family Flammeovirgaceae.</title>
        <authorList>
            <person name="Nguyen T.H."/>
            <person name="Vuong T.Q."/>
            <person name="Le H."/>
            <person name="Kim S.-G."/>
        </authorList>
    </citation>
    <scope>NUCLEOTIDE SEQUENCE [LARGE SCALE GENOMIC DNA]</scope>
    <source>
        <strain evidence="5 6">JCM 23209</strain>
    </source>
</reference>
<evidence type="ECO:0000313" key="6">
    <source>
        <dbReference type="Proteomes" id="UP001403385"/>
    </source>
</evidence>
<keyword evidence="1" id="KW-0805">Transcription regulation</keyword>
<dbReference type="EMBL" id="JBDKWZ010000010">
    <property type="protein sequence ID" value="MEN7549798.1"/>
    <property type="molecule type" value="Genomic_DNA"/>
</dbReference>
<dbReference type="GO" id="GO:0003677">
    <property type="term" value="F:DNA binding"/>
    <property type="evidence" value="ECO:0007669"/>
    <property type="project" value="UniProtKB-KW"/>
</dbReference>
<dbReference type="Proteomes" id="UP001403385">
    <property type="component" value="Unassembled WGS sequence"/>
</dbReference>
<keyword evidence="2" id="KW-0238">DNA-binding</keyword>
<dbReference type="Gene3D" id="1.10.10.10">
    <property type="entry name" value="Winged helix-like DNA-binding domain superfamily/Winged helix DNA-binding domain"/>
    <property type="match status" value="1"/>
</dbReference>
<evidence type="ECO:0000256" key="3">
    <source>
        <dbReference type="ARBA" id="ARBA00023163"/>
    </source>
</evidence>
<dbReference type="InterPro" id="IPR036388">
    <property type="entry name" value="WH-like_DNA-bd_sf"/>
</dbReference>